<dbReference type="OrthoDB" id="5026157at2759"/>
<dbReference type="Proteomes" id="UP000765509">
    <property type="component" value="Unassembled WGS sequence"/>
</dbReference>
<evidence type="ECO:0000256" key="3">
    <source>
        <dbReference type="ARBA" id="ARBA00022771"/>
    </source>
</evidence>
<evidence type="ECO:0000256" key="1">
    <source>
        <dbReference type="ARBA" id="ARBA00004123"/>
    </source>
</evidence>
<evidence type="ECO:0000256" key="2">
    <source>
        <dbReference type="ARBA" id="ARBA00022723"/>
    </source>
</evidence>
<dbReference type="PANTHER" id="PTHR46481:SF10">
    <property type="entry name" value="ZINC FINGER BED DOMAIN-CONTAINING PROTEIN 39"/>
    <property type="match status" value="1"/>
</dbReference>
<dbReference type="GO" id="GO:0005634">
    <property type="term" value="C:nucleus"/>
    <property type="evidence" value="ECO:0007669"/>
    <property type="project" value="UniProtKB-SubCell"/>
</dbReference>
<dbReference type="InterPro" id="IPR012337">
    <property type="entry name" value="RNaseH-like_sf"/>
</dbReference>
<evidence type="ECO:0000256" key="5">
    <source>
        <dbReference type="ARBA" id="ARBA00023242"/>
    </source>
</evidence>
<dbReference type="InterPro" id="IPR052035">
    <property type="entry name" value="ZnF_BED_domain_contain"/>
</dbReference>
<name>A0A9Q3CB54_9BASI</name>
<dbReference type="PANTHER" id="PTHR46481">
    <property type="entry name" value="ZINC FINGER BED DOMAIN-CONTAINING PROTEIN 4"/>
    <property type="match status" value="1"/>
</dbReference>
<dbReference type="EMBL" id="AVOT02005613">
    <property type="protein sequence ID" value="MBW0479526.1"/>
    <property type="molecule type" value="Genomic_DNA"/>
</dbReference>
<dbReference type="GO" id="GO:0008270">
    <property type="term" value="F:zinc ion binding"/>
    <property type="evidence" value="ECO:0007669"/>
    <property type="project" value="UniProtKB-KW"/>
</dbReference>
<keyword evidence="5" id="KW-0539">Nucleus</keyword>
<keyword evidence="8" id="KW-1185">Reference proteome</keyword>
<keyword evidence="4" id="KW-0862">Zinc</keyword>
<comment type="caution">
    <text evidence="7">The sequence shown here is derived from an EMBL/GenBank/DDBJ whole genome shotgun (WGS) entry which is preliminary data.</text>
</comment>
<gene>
    <name evidence="7" type="ORF">O181_019241</name>
</gene>
<proteinExistence type="predicted"/>
<dbReference type="SUPFAM" id="SSF53098">
    <property type="entry name" value="Ribonuclease H-like"/>
    <property type="match status" value="1"/>
</dbReference>
<feature type="region of interest" description="Disordered" evidence="6">
    <location>
        <begin position="1"/>
        <end position="24"/>
    </location>
</feature>
<evidence type="ECO:0000256" key="4">
    <source>
        <dbReference type="ARBA" id="ARBA00022833"/>
    </source>
</evidence>
<dbReference type="AlphaFoldDB" id="A0A9Q3CB54"/>
<sequence length="508" mass="57293">MFSTKTSQNTTAISDTEETNQPSPSEQCLKAKCLWVWEYFKHLQDGLVQCQYLDRSGNQCNKRLKKDGTGSTKGITDHLTGLHLIKNPNKISSEPQESIDKFLRSQPRIKCELPISITELSAFQFLLELCNPSEFNPMVCQAALTAHLSHMFLFHQEHICKLLLVNGQFISFTTDIWTSTNVTAFISVTAHFMDEDYKLTWLLLVLCKIIAKAFVNIISQYNLNQHIVCITTNNALVNNCINQEIQSLCPTYTANTQAIGCMAHTIHLAAHDGLNALGNAASDALESSISSDPMAITNLVSPPDGLNLKYNSVITCIGQLASYLHQSPQRREKFITTVKLVYDNSRPTHATMILSHVPTLSSYQLTFLEWDKVRVMVDFLHPLYEETQIICGEDYPTINNALPLYIMLLKRISEASNQYDISQMEEAISAIHQKLSKYLQLLLQKTPVICASILDPCFKIKFFIVNEATLAHFGTTANQCLLCFKEQAKKHFNYPPDNSSKQISMNKH</sequence>
<evidence type="ECO:0008006" key="9">
    <source>
        <dbReference type="Google" id="ProtNLM"/>
    </source>
</evidence>
<organism evidence="7 8">
    <name type="scientific">Austropuccinia psidii MF-1</name>
    <dbReference type="NCBI Taxonomy" id="1389203"/>
    <lineage>
        <taxon>Eukaryota</taxon>
        <taxon>Fungi</taxon>
        <taxon>Dikarya</taxon>
        <taxon>Basidiomycota</taxon>
        <taxon>Pucciniomycotina</taxon>
        <taxon>Pucciniomycetes</taxon>
        <taxon>Pucciniales</taxon>
        <taxon>Sphaerophragmiaceae</taxon>
        <taxon>Austropuccinia</taxon>
    </lineage>
</organism>
<accession>A0A9Q3CB54</accession>
<reference evidence="7" key="1">
    <citation type="submission" date="2021-03" db="EMBL/GenBank/DDBJ databases">
        <title>Draft genome sequence of rust myrtle Austropuccinia psidii MF-1, a brazilian biotype.</title>
        <authorList>
            <person name="Quecine M.C."/>
            <person name="Pachon D.M.R."/>
            <person name="Bonatelli M.L."/>
            <person name="Correr F.H."/>
            <person name="Franceschini L.M."/>
            <person name="Leite T.F."/>
            <person name="Margarido G.R.A."/>
            <person name="Almeida C.A."/>
            <person name="Ferrarezi J.A."/>
            <person name="Labate C.A."/>
        </authorList>
    </citation>
    <scope>NUCLEOTIDE SEQUENCE</scope>
    <source>
        <strain evidence="7">MF-1</strain>
    </source>
</reference>
<protein>
    <recommendedName>
        <fullName evidence="9">BED-type domain-containing protein</fullName>
    </recommendedName>
</protein>
<evidence type="ECO:0000313" key="7">
    <source>
        <dbReference type="EMBL" id="MBW0479526.1"/>
    </source>
</evidence>
<evidence type="ECO:0000313" key="8">
    <source>
        <dbReference type="Proteomes" id="UP000765509"/>
    </source>
</evidence>
<comment type="subcellular location">
    <subcellularLocation>
        <location evidence="1">Nucleus</location>
    </subcellularLocation>
</comment>
<evidence type="ECO:0000256" key="6">
    <source>
        <dbReference type="SAM" id="MobiDB-lite"/>
    </source>
</evidence>
<keyword evidence="2" id="KW-0479">Metal-binding</keyword>
<keyword evidence="3" id="KW-0863">Zinc-finger</keyword>